<protein>
    <recommendedName>
        <fullName evidence="4">Saposin B-type domain-containing protein</fullName>
    </recommendedName>
</protein>
<sequence>FPPSGSALRRGRSGRPPGRNGRAMRAAAGCLVLAGALALAAAGLAGARESRPALERLLPAVGARFGWTNFSCPACRLLFSALDLETSVEHLQQLAAKVCVTLKLAPPDVCQEATRLFGQDMVTAWVHSVLISFPAMPTKLRYGHQRDGKIIGIPALDQVLPPHSPGGLGRDLPWVSPTPSNNNHQ</sequence>
<evidence type="ECO:0000313" key="2">
    <source>
        <dbReference type="Ensembl" id="ENSPTXP00000016764.1"/>
    </source>
</evidence>
<dbReference type="Ensembl" id="ENSPTXT00000017278.1">
    <property type="protein sequence ID" value="ENSPTXP00000016764.1"/>
    <property type="gene ID" value="ENSPTXG00000011568.1"/>
</dbReference>
<evidence type="ECO:0008006" key="4">
    <source>
        <dbReference type="Google" id="ProtNLM"/>
    </source>
</evidence>
<keyword evidence="3" id="KW-1185">Reference proteome</keyword>
<accession>A0A670Z0H3</accession>
<dbReference type="Proteomes" id="UP000472273">
    <property type="component" value="Unplaced"/>
</dbReference>
<proteinExistence type="predicted"/>
<name>A0A670Z0H3_PSETE</name>
<evidence type="ECO:0000256" key="1">
    <source>
        <dbReference type="SAM" id="MobiDB-lite"/>
    </source>
</evidence>
<reference evidence="2" key="2">
    <citation type="submission" date="2025-09" db="UniProtKB">
        <authorList>
            <consortium name="Ensembl"/>
        </authorList>
    </citation>
    <scope>IDENTIFICATION</scope>
</reference>
<dbReference type="GeneTree" id="ENSGT00950000183182"/>
<feature type="region of interest" description="Disordered" evidence="1">
    <location>
        <begin position="1"/>
        <end position="21"/>
    </location>
</feature>
<dbReference type="AlphaFoldDB" id="A0A670Z0H3"/>
<reference evidence="2" key="1">
    <citation type="submission" date="2025-08" db="UniProtKB">
        <authorList>
            <consortium name="Ensembl"/>
        </authorList>
    </citation>
    <scope>IDENTIFICATION</scope>
</reference>
<organism evidence="2 3">
    <name type="scientific">Pseudonaja textilis</name>
    <name type="common">Eastern brown snake</name>
    <dbReference type="NCBI Taxonomy" id="8673"/>
    <lineage>
        <taxon>Eukaryota</taxon>
        <taxon>Metazoa</taxon>
        <taxon>Chordata</taxon>
        <taxon>Craniata</taxon>
        <taxon>Vertebrata</taxon>
        <taxon>Euteleostomi</taxon>
        <taxon>Lepidosauria</taxon>
        <taxon>Squamata</taxon>
        <taxon>Bifurcata</taxon>
        <taxon>Unidentata</taxon>
        <taxon>Episquamata</taxon>
        <taxon>Toxicofera</taxon>
        <taxon>Serpentes</taxon>
        <taxon>Colubroidea</taxon>
        <taxon>Elapidae</taxon>
        <taxon>Hydrophiinae</taxon>
        <taxon>Pseudonaja</taxon>
    </lineage>
</organism>
<evidence type="ECO:0000313" key="3">
    <source>
        <dbReference type="Proteomes" id="UP000472273"/>
    </source>
</evidence>